<keyword evidence="1" id="KW-0812">Transmembrane</keyword>
<reference evidence="3" key="1">
    <citation type="submission" date="2015-04" db="EMBL/GenBank/DDBJ databases">
        <title>Physiological reanalysis, assessment of diazotrophy, and genome sequences of multiple isolates of Streptomyces thermoautotrophicus.</title>
        <authorList>
            <person name="MacKellar D.C."/>
            <person name="Lieber L."/>
            <person name="Norman J."/>
            <person name="Bolger A."/>
            <person name="Tobin C."/>
            <person name="Murray J.W."/>
            <person name="Chang R."/>
            <person name="Ford T."/>
            <person name="Nguyen P.Q."/>
            <person name="Woodward J."/>
            <person name="Permingeat H."/>
            <person name="Joshi N.S."/>
            <person name="Silver P.A."/>
            <person name="Usadel B."/>
            <person name="Rutherford A.W."/>
            <person name="Friesen M."/>
            <person name="Prell J."/>
        </authorList>
    </citation>
    <scope>NUCLEOTIDE SEQUENCE [LARGE SCALE GENOMIC DNA]</scope>
    <source>
        <strain evidence="3">H1</strain>
    </source>
</reference>
<organism evidence="2 3">
    <name type="scientific">Carbonactinospora thermoautotrophica</name>
    <dbReference type="NCBI Taxonomy" id="1469144"/>
    <lineage>
        <taxon>Bacteria</taxon>
        <taxon>Bacillati</taxon>
        <taxon>Actinomycetota</taxon>
        <taxon>Actinomycetes</taxon>
        <taxon>Kitasatosporales</taxon>
        <taxon>Carbonactinosporaceae</taxon>
        <taxon>Carbonactinospora</taxon>
    </lineage>
</organism>
<proteinExistence type="predicted"/>
<evidence type="ECO:0000313" key="2">
    <source>
        <dbReference type="EMBL" id="KWX00651.1"/>
    </source>
</evidence>
<evidence type="ECO:0000256" key="1">
    <source>
        <dbReference type="SAM" id="Phobius"/>
    </source>
</evidence>
<dbReference type="Gene3D" id="1.20.1440.20">
    <property type="entry name" value="LemA-like domain"/>
    <property type="match status" value="1"/>
</dbReference>
<dbReference type="AlphaFoldDB" id="A0A132MS37"/>
<keyword evidence="1" id="KW-1133">Transmembrane helix</keyword>
<evidence type="ECO:0008006" key="4">
    <source>
        <dbReference type="Google" id="ProtNLM"/>
    </source>
</evidence>
<evidence type="ECO:0000313" key="3">
    <source>
        <dbReference type="Proteomes" id="UP000070188"/>
    </source>
</evidence>
<accession>A0A132MS37</accession>
<gene>
    <name evidence="2" type="ORF">LI90_1674</name>
</gene>
<dbReference type="InterPro" id="IPR023353">
    <property type="entry name" value="LemA-like_dom_sf"/>
</dbReference>
<dbReference type="EMBL" id="LAXD01000001">
    <property type="protein sequence ID" value="KWX00651.1"/>
    <property type="molecule type" value="Genomic_DNA"/>
</dbReference>
<dbReference type="STRING" id="1469144.LI90_1674"/>
<name>A0A132MS37_9ACTN</name>
<dbReference type="SUPFAM" id="SSF140478">
    <property type="entry name" value="LemA-like"/>
    <property type="match status" value="1"/>
</dbReference>
<keyword evidence="3" id="KW-1185">Reference proteome</keyword>
<feature type="transmembrane region" description="Helical" evidence="1">
    <location>
        <begin position="6"/>
        <end position="24"/>
    </location>
</feature>
<comment type="caution">
    <text evidence="2">The sequence shown here is derived from an EMBL/GenBank/DDBJ whole genome shotgun (WGS) entry which is preliminary data.</text>
</comment>
<dbReference type="PATRIC" id="fig|1469144.10.peg.1823"/>
<sequence>MDVDNVLLVLAVLLIVGLYLSWTAGRLDRLHIRVEAARAGLDTQLVRRASAAVELATSGLLDPASAVVLATAAYEARDASGPDREQAESDLSRAIRAALDDPCLVAELRRDPHGARLLDQLEGACRRVAMARRFYNDVVRSARALHGKRVVRLLRLAGRARAPETFEMDDASPDNLSGAAL</sequence>
<protein>
    <recommendedName>
        <fullName evidence="4">LemA family protein</fullName>
    </recommendedName>
</protein>
<dbReference type="Proteomes" id="UP000070188">
    <property type="component" value="Unassembled WGS sequence"/>
</dbReference>
<keyword evidence="1" id="KW-0472">Membrane</keyword>